<evidence type="ECO:0000313" key="4">
    <source>
        <dbReference type="Proteomes" id="UP000481109"/>
    </source>
</evidence>
<feature type="compositionally biased region" description="Basic and acidic residues" evidence="1">
    <location>
        <begin position="238"/>
        <end position="249"/>
    </location>
</feature>
<feature type="transmembrane region" description="Helical" evidence="2">
    <location>
        <begin position="48"/>
        <end position="73"/>
    </location>
</feature>
<gene>
    <name evidence="3" type="ORF">G6045_08385</name>
</gene>
<evidence type="ECO:0000313" key="3">
    <source>
        <dbReference type="EMBL" id="NGO75697.1"/>
    </source>
</evidence>
<accession>A0A6G4XFT8</accession>
<feature type="compositionally biased region" description="Polar residues" evidence="1">
    <location>
        <begin position="94"/>
        <end position="108"/>
    </location>
</feature>
<sequence length="273" mass="28898">MDELRRELRAAAERHEPDKARMWARIERGMAEDTVVTGRAQRPPTRGWLRVAGAAAGVAGVLAVAGISATAAMRDDKPGPSAVTSAPQPGTPTADPTATVQGSASPDPSRTPDAPSDKESGPASTPDKSKSPQPPPATGSPGTTDGPLWSDGSVNPHSNDFWAQSDVTVDTSKPLTSLVVELRIARTEGVKSTGEWRTLPAEDFVSDVEETEDFLIYRWTLQAGKTVPAGRHVFAGQYDHKQGGRDAKGDSYTAEATAEGERARVRGDFARTS</sequence>
<dbReference type="EMBL" id="JAAKZW010000018">
    <property type="protein sequence ID" value="NGO75697.1"/>
    <property type="molecule type" value="Genomic_DNA"/>
</dbReference>
<keyword evidence="2" id="KW-0812">Transmembrane</keyword>
<feature type="region of interest" description="Disordered" evidence="1">
    <location>
        <begin position="72"/>
        <end position="170"/>
    </location>
</feature>
<proteinExistence type="predicted"/>
<evidence type="ECO:0000256" key="1">
    <source>
        <dbReference type="SAM" id="MobiDB-lite"/>
    </source>
</evidence>
<keyword evidence="2" id="KW-1133">Transmembrane helix</keyword>
<comment type="caution">
    <text evidence="3">The sequence shown here is derived from an EMBL/GenBank/DDBJ whole genome shotgun (WGS) entry which is preliminary data.</text>
</comment>
<feature type="compositionally biased region" description="Basic and acidic residues" evidence="1">
    <location>
        <begin position="259"/>
        <end position="273"/>
    </location>
</feature>
<evidence type="ECO:0000256" key="2">
    <source>
        <dbReference type="SAM" id="Phobius"/>
    </source>
</evidence>
<name>A0A6G4XFT8_9ACTN</name>
<keyword evidence="2" id="KW-0472">Membrane</keyword>
<organism evidence="3 4">
    <name type="scientific">Streptomyces mesophilus</name>
    <dbReference type="NCBI Taxonomy" id="1775132"/>
    <lineage>
        <taxon>Bacteria</taxon>
        <taxon>Bacillati</taxon>
        <taxon>Actinomycetota</taxon>
        <taxon>Actinomycetes</taxon>
        <taxon>Kitasatosporales</taxon>
        <taxon>Streptomycetaceae</taxon>
        <taxon>Streptomyces</taxon>
    </lineage>
</organism>
<keyword evidence="4" id="KW-1185">Reference proteome</keyword>
<protein>
    <submittedName>
        <fullName evidence="3">Uncharacterized protein</fullName>
    </submittedName>
</protein>
<reference evidence="3 4" key="1">
    <citation type="submission" date="2020-02" db="EMBL/GenBank/DDBJ databases">
        <title>Whole-genome analyses of novel actinobacteria.</title>
        <authorList>
            <person name="Sahin N."/>
            <person name="Tokatli A."/>
        </authorList>
    </citation>
    <scope>NUCLEOTIDE SEQUENCE [LARGE SCALE GENOMIC DNA]</scope>
    <source>
        <strain evidence="3 4">YC504</strain>
    </source>
</reference>
<dbReference type="RefSeq" id="WP_165331209.1">
    <property type="nucleotide sequence ID" value="NZ_JAAKZW010000018.1"/>
</dbReference>
<dbReference type="AlphaFoldDB" id="A0A6G4XFT8"/>
<feature type="region of interest" description="Disordered" evidence="1">
    <location>
        <begin position="238"/>
        <end position="273"/>
    </location>
</feature>
<feature type="compositionally biased region" description="Polar residues" evidence="1">
    <location>
        <begin position="152"/>
        <end position="170"/>
    </location>
</feature>
<dbReference type="Proteomes" id="UP000481109">
    <property type="component" value="Unassembled WGS sequence"/>
</dbReference>